<dbReference type="GO" id="GO:0003677">
    <property type="term" value="F:DNA binding"/>
    <property type="evidence" value="ECO:0007669"/>
    <property type="project" value="UniProtKB-KW"/>
</dbReference>
<dbReference type="InterPro" id="IPR036873">
    <property type="entry name" value="Rhodanese-like_dom_sf"/>
</dbReference>
<evidence type="ECO:0000259" key="4">
    <source>
        <dbReference type="PROSITE" id="PS50206"/>
    </source>
</evidence>
<dbReference type="PROSITE" id="PS00380">
    <property type="entry name" value="RHODANESE_1"/>
    <property type="match status" value="1"/>
</dbReference>
<dbReference type="InterPro" id="IPR001845">
    <property type="entry name" value="HTH_ArsR_DNA-bd_dom"/>
</dbReference>
<dbReference type="InterPro" id="IPR001307">
    <property type="entry name" value="Thiosulphate_STrfase_CS"/>
</dbReference>
<gene>
    <name evidence="6" type="ORF">ENN94_00800</name>
</gene>
<dbReference type="Pfam" id="PF00581">
    <property type="entry name" value="Rhodanese"/>
    <property type="match status" value="1"/>
</dbReference>
<dbReference type="NCBIfam" id="NF033788">
    <property type="entry name" value="HTH_metalloreg"/>
    <property type="match status" value="1"/>
</dbReference>
<dbReference type="InterPro" id="IPR011991">
    <property type="entry name" value="ArsR-like_HTH"/>
</dbReference>
<dbReference type="InterPro" id="IPR036388">
    <property type="entry name" value="WH-like_DNA-bd_sf"/>
</dbReference>
<evidence type="ECO:0000259" key="5">
    <source>
        <dbReference type="PROSITE" id="PS50987"/>
    </source>
</evidence>
<dbReference type="EMBL" id="DSDO01000053">
    <property type="protein sequence ID" value="HDR46219.1"/>
    <property type="molecule type" value="Genomic_DNA"/>
</dbReference>
<accession>A0A831PI22</accession>
<feature type="non-terminal residue" evidence="6">
    <location>
        <position position="205"/>
    </location>
</feature>
<dbReference type="SMART" id="SM00450">
    <property type="entry name" value="RHOD"/>
    <property type="match status" value="1"/>
</dbReference>
<dbReference type="PANTHER" id="PTHR43132">
    <property type="entry name" value="ARSENICAL RESISTANCE OPERON REPRESSOR ARSR-RELATED"/>
    <property type="match status" value="1"/>
</dbReference>
<dbReference type="Gene3D" id="1.10.10.10">
    <property type="entry name" value="Winged helix-like DNA-binding domain superfamily/Winged helix DNA-binding domain"/>
    <property type="match status" value="1"/>
</dbReference>
<dbReference type="PROSITE" id="PS50206">
    <property type="entry name" value="RHODANESE_3"/>
    <property type="match status" value="1"/>
</dbReference>
<comment type="caution">
    <text evidence="6">The sequence shown here is derived from an EMBL/GenBank/DDBJ whole genome shotgun (WGS) entry which is preliminary data.</text>
</comment>
<evidence type="ECO:0000256" key="2">
    <source>
        <dbReference type="ARBA" id="ARBA00023125"/>
    </source>
</evidence>
<keyword evidence="3" id="KW-0804">Transcription</keyword>
<proteinExistence type="predicted"/>
<dbReference type="CDD" id="cd00158">
    <property type="entry name" value="RHOD"/>
    <property type="match status" value="1"/>
</dbReference>
<keyword evidence="1" id="KW-0805">Transcription regulation</keyword>
<dbReference type="GO" id="GO:0003700">
    <property type="term" value="F:DNA-binding transcription factor activity"/>
    <property type="evidence" value="ECO:0007669"/>
    <property type="project" value="InterPro"/>
</dbReference>
<keyword evidence="2" id="KW-0238">DNA-binding</keyword>
<organism evidence="6">
    <name type="scientific">Geoalkalibacter subterraneus</name>
    <dbReference type="NCBI Taxonomy" id="483547"/>
    <lineage>
        <taxon>Bacteria</taxon>
        <taxon>Pseudomonadati</taxon>
        <taxon>Thermodesulfobacteriota</taxon>
        <taxon>Desulfuromonadia</taxon>
        <taxon>Desulfuromonadales</taxon>
        <taxon>Geoalkalibacteraceae</taxon>
        <taxon>Geoalkalibacter</taxon>
    </lineage>
</organism>
<sequence>MSRTKQHYKDAIYTQFARIGKAVASPKRLELLDLLCQGERTVETLAREADLSVANTSQHLQVLRGAHLAEARKQGLHVVYRIADPQVAEFFHALRALAQTQLAEVEQLSRRFFNDRDELEAVDRQTLLDRVRTGIAAVVDVRPPEEYQAGHLPGALSIPLPELRRRLAELPRDREIVAYCRGPYCVLSAEAVEMLRAEGFQAVRM</sequence>
<dbReference type="PRINTS" id="PR00778">
    <property type="entry name" value="HTHARSR"/>
</dbReference>
<evidence type="ECO:0000313" key="6">
    <source>
        <dbReference type="EMBL" id="HDR46219.1"/>
    </source>
</evidence>
<evidence type="ECO:0000256" key="3">
    <source>
        <dbReference type="ARBA" id="ARBA00023163"/>
    </source>
</evidence>
<reference evidence="6" key="1">
    <citation type="journal article" date="2020" name="mSystems">
        <title>Genome- and Community-Level Interaction Insights into Carbon Utilization and Element Cycling Functions of Hydrothermarchaeota in Hydrothermal Sediment.</title>
        <authorList>
            <person name="Zhou Z."/>
            <person name="Liu Y."/>
            <person name="Xu W."/>
            <person name="Pan J."/>
            <person name="Luo Z.H."/>
            <person name="Li M."/>
        </authorList>
    </citation>
    <scope>NUCLEOTIDE SEQUENCE [LARGE SCALE GENOMIC DNA]</scope>
    <source>
        <strain evidence="6">SpSt-1220</strain>
    </source>
</reference>
<dbReference type="InterPro" id="IPR001763">
    <property type="entry name" value="Rhodanese-like_dom"/>
</dbReference>
<dbReference type="SMART" id="SM00418">
    <property type="entry name" value="HTH_ARSR"/>
    <property type="match status" value="1"/>
</dbReference>
<protein>
    <submittedName>
        <fullName evidence="6">Metalloregulator ArsR/SmtB family transcription factor</fullName>
    </submittedName>
</protein>
<feature type="domain" description="HTH arsR-type" evidence="5">
    <location>
        <begin position="8"/>
        <end position="102"/>
    </location>
</feature>
<dbReference type="PROSITE" id="PS50987">
    <property type="entry name" value="HTH_ARSR_2"/>
    <property type="match status" value="1"/>
</dbReference>
<dbReference type="Pfam" id="PF01022">
    <property type="entry name" value="HTH_5"/>
    <property type="match status" value="1"/>
</dbReference>
<dbReference type="AlphaFoldDB" id="A0A831PI22"/>
<dbReference type="CDD" id="cd00090">
    <property type="entry name" value="HTH_ARSR"/>
    <property type="match status" value="1"/>
</dbReference>
<dbReference type="InterPro" id="IPR036390">
    <property type="entry name" value="WH_DNA-bd_sf"/>
</dbReference>
<dbReference type="SUPFAM" id="SSF46785">
    <property type="entry name" value="Winged helix' DNA-binding domain"/>
    <property type="match status" value="1"/>
</dbReference>
<dbReference type="InterPro" id="IPR051011">
    <property type="entry name" value="Metal_resp_trans_reg"/>
</dbReference>
<dbReference type="Proteomes" id="UP000886162">
    <property type="component" value="Unassembled WGS sequence"/>
</dbReference>
<name>A0A831PI22_9BACT</name>
<dbReference type="Gene3D" id="3.40.250.10">
    <property type="entry name" value="Rhodanese-like domain"/>
    <property type="match status" value="1"/>
</dbReference>
<feature type="domain" description="Rhodanese" evidence="4">
    <location>
        <begin position="136"/>
        <end position="204"/>
    </location>
</feature>
<evidence type="ECO:0000256" key="1">
    <source>
        <dbReference type="ARBA" id="ARBA00023015"/>
    </source>
</evidence>
<dbReference type="PANTHER" id="PTHR43132:SF8">
    <property type="entry name" value="HTH-TYPE TRANSCRIPTIONAL REGULATOR KMTR"/>
    <property type="match status" value="1"/>
</dbReference>
<dbReference type="GO" id="GO:0004792">
    <property type="term" value="F:thiosulfate-cyanide sulfurtransferase activity"/>
    <property type="evidence" value="ECO:0007669"/>
    <property type="project" value="InterPro"/>
</dbReference>